<feature type="transmembrane region" description="Helical" evidence="5">
    <location>
        <begin position="287"/>
        <end position="310"/>
    </location>
</feature>
<feature type="transmembrane region" description="Helical" evidence="5">
    <location>
        <begin position="229"/>
        <end position="248"/>
    </location>
</feature>
<dbReference type="Pfam" id="PF05653">
    <property type="entry name" value="Mg_trans_NIPA"/>
    <property type="match status" value="1"/>
</dbReference>
<dbReference type="GO" id="GO:0016020">
    <property type="term" value="C:membrane"/>
    <property type="evidence" value="ECO:0007669"/>
    <property type="project" value="UniProtKB-SubCell"/>
</dbReference>
<feature type="transmembrane region" description="Helical" evidence="5">
    <location>
        <begin position="108"/>
        <end position="127"/>
    </location>
</feature>
<feature type="transmembrane region" description="Helical" evidence="5">
    <location>
        <begin position="30"/>
        <end position="50"/>
    </location>
</feature>
<protein>
    <submittedName>
        <fullName evidence="6">Multidrug DMT transporter permease</fullName>
    </submittedName>
</protein>
<evidence type="ECO:0000256" key="4">
    <source>
        <dbReference type="ARBA" id="ARBA00023136"/>
    </source>
</evidence>
<evidence type="ECO:0000256" key="5">
    <source>
        <dbReference type="SAM" id="Phobius"/>
    </source>
</evidence>
<keyword evidence="2 5" id="KW-0812">Transmembrane</keyword>
<dbReference type="InterPro" id="IPR008521">
    <property type="entry name" value="Mg_trans_NIPA"/>
</dbReference>
<keyword evidence="4 5" id="KW-0472">Membrane</keyword>
<keyword evidence="7" id="KW-1185">Reference proteome</keyword>
<accession>A0A3E0VIF1</accession>
<dbReference type="EMBL" id="NBWZ01000001">
    <property type="protein sequence ID" value="RFA09491.1"/>
    <property type="molecule type" value="Genomic_DNA"/>
</dbReference>
<comment type="subcellular location">
    <subcellularLocation>
        <location evidence="1">Membrane</location>
        <topology evidence="1">Multi-pass membrane protein</topology>
    </subcellularLocation>
</comment>
<dbReference type="GO" id="GO:0015095">
    <property type="term" value="F:magnesium ion transmembrane transporter activity"/>
    <property type="evidence" value="ECO:0007669"/>
    <property type="project" value="InterPro"/>
</dbReference>
<dbReference type="Proteomes" id="UP000256486">
    <property type="component" value="Unassembled WGS sequence"/>
</dbReference>
<evidence type="ECO:0000313" key="6">
    <source>
        <dbReference type="EMBL" id="RFA09491.1"/>
    </source>
</evidence>
<feature type="transmembrane region" description="Helical" evidence="5">
    <location>
        <begin position="260"/>
        <end position="281"/>
    </location>
</feature>
<feature type="transmembrane region" description="Helical" evidence="5">
    <location>
        <begin position="198"/>
        <end position="217"/>
    </location>
</feature>
<keyword evidence="3 5" id="KW-1133">Transmembrane helix</keyword>
<evidence type="ECO:0000313" key="7">
    <source>
        <dbReference type="Proteomes" id="UP000256486"/>
    </source>
</evidence>
<feature type="transmembrane region" description="Helical" evidence="5">
    <location>
        <begin position="84"/>
        <end position="102"/>
    </location>
</feature>
<evidence type="ECO:0000256" key="2">
    <source>
        <dbReference type="ARBA" id="ARBA00022692"/>
    </source>
</evidence>
<evidence type="ECO:0000256" key="3">
    <source>
        <dbReference type="ARBA" id="ARBA00022989"/>
    </source>
</evidence>
<name>A0A3E0VIF1_9MICO</name>
<dbReference type="PANTHER" id="PTHR40761:SF1">
    <property type="entry name" value="CONSERVED INTEGRAL MEMBRANE ALANINE VALINE AND LEUCINE RICH PROTEIN-RELATED"/>
    <property type="match status" value="1"/>
</dbReference>
<feature type="transmembrane region" description="Helical" evidence="5">
    <location>
        <begin position="139"/>
        <end position="158"/>
    </location>
</feature>
<reference evidence="6 7" key="1">
    <citation type="submission" date="2017-04" db="EMBL/GenBank/DDBJ databases">
        <title>Comparative genome analysis of Subtercola boreus.</title>
        <authorList>
            <person name="Cho Y.-J."/>
            <person name="Cho A."/>
            <person name="Kim O.-S."/>
            <person name="Lee J.-I."/>
        </authorList>
    </citation>
    <scope>NUCLEOTIDE SEQUENCE [LARGE SCALE GENOMIC DNA]</scope>
    <source>
        <strain evidence="6 7">K300</strain>
    </source>
</reference>
<sequence>MSPSLTAHKPRYCRTVPPELEAVTELAPNLFQSVGIPIALIGAVFLSFGAQFQHRGVAKVEAASQQVSGGLDVRQLLALLGRPSWVLGTLMLGLAIVFQLTSLNFAPIIVVQPLGAVALVITSILNARISRTKLNRASVVSIVMCVGGVALFVLIAAFTAVDKPIDDAQLVTIVVILAIVLAAFITLFVLFRKRMRAVSYILGAGILYGFVATLAKVVISRLQQRDFEWLTFVCLVGLLASAAFGGYFVQTAYASGPPDLVIAGLTVVDPLVAVGIGIIVLGEAQLAPPLALVGFVLSGFLAILGVFGLARYHPQTGAQSVTNPSARTVH</sequence>
<gene>
    <name evidence="6" type="ORF">B7R54_09855</name>
</gene>
<evidence type="ECO:0000256" key="1">
    <source>
        <dbReference type="ARBA" id="ARBA00004141"/>
    </source>
</evidence>
<dbReference type="NCBIfam" id="NF038012">
    <property type="entry name" value="DMT_1"/>
    <property type="match status" value="1"/>
</dbReference>
<organism evidence="6 7">
    <name type="scientific">Subtercola boreus</name>
    <dbReference type="NCBI Taxonomy" id="120213"/>
    <lineage>
        <taxon>Bacteria</taxon>
        <taxon>Bacillati</taxon>
        <taxon>Actinomycetota</taxon>
        <taxon>Actinomycetes</taxon>
        <taxon>Micrococcales</taxon>
        <taxon>Microbacteriaceae</taxon>
        <taxon>Subtercola</taxon>
    </lineage>
</organism>
<dbReference type="AlphaFoldDB" id="A0A3E0VIF1"/>
<feature type="transmembrane region" description="Helical" evidence="5">
    <location>
        <begin position="170"/>
        <end position="191"/>
    </location>
</feature>
<dbReference type="PANTHER" id="PTHR40761">
    <property type="entry name" value="CONSERVED INTEGRAL MEMBRANE ALANINE VALINE AND LEUCINE RICH PROTEIN-RELATED"/>
    <property type="match status" value="1"/>
</dbReference>
<comment type="caution">
    <text evidence="6">The sequence shown here is derived from an EMBL/GenBank/DDBJ whole genome shotgun (WGS) entry which is preliminary data.</text>
</comment>
<dbReference type="OrthoDB" id="5187629at2"/>
<proteinExistence type="predicted"/>